<dbReference type="SUPFAM" id="SSF51246">
    <property type="entry name" value="Rudiment single hybrid motif"/>
    <property type="match status" value="1"/>
</dbReference>
<evidence type="ECO:0000256" key="10">
    <source>
        <dbReference type="ARBA" id="ARBA00042242"/>
    </source>
</evidence>
<dbReference type="InterPro" id="IPR020559">
    <property type="entry name" value="PRibGlycinamide_synth_CS"/>
</dbReference>
<evidence type="ECO:0000256" key="4">
    <source>
        <dbReference type="ARBA" id="ARBA00013255"/>
    </source>
</evidence>
<dbReference type="InterPro" id="IPR011761">
    <property type="entry name" value="ATP-grasp"/>
</dbReference>
<dbReference type="Pfam" id="PF02844">
    <property type="entry name" value="GARS_N"/>
    <property type="match status" value="1"/>
</dbReference>
<evidence type="ECO:0000313" key="16">
    <source>
        <dbReference type="Proteomes" id="UP000315215"/>
    </source>
</evidence>
<protein>
    <recommendedName>
        <fullName evidence="4 12">Phosphoribosylamine--glycine ligase</fullName>
        <ecNumber evidence="4 12">6.3.4.13</ecNumber>
    </recommendedName>
    <alternativeName>
        <fullName evidence="12">GARS</fullName>
    </alternativeName>
    <alternativeName>
        <fullName evidence="10 12">Glycinamide ribonucleotide synthetase</fullName>
    </alternativeName>
    <alternativeName>
        <fullName evidence="11 12">Phosphoribosylglycinamide synthetase</fullName>
    </alternativeName>
</protein>
<feature type="domain" description="ATP-grasp" evidence="14">
    <location>
        <begin position="107"/>
        <end position="313"/>
    </location>
</feature>
<dbReference type="FunFam" id="3.30.1490.20:FF:000006">
    <property type="entry name" value="phosphoribosylamine--glycine ligase, chloroplastic-like"/>
    <property type="match status" value="1"/>
</dbReference>
<name>A0A516KCV2_9BACI</name>
<dbReference type="GO" id="GO:0046872">
    <property type="term" value="F:metal ion binding"/>
    <property type="evidence" value="ECO:0007669"/>
    <property type="project" value="InterPro"/>
</dbReference>
<evidence type="ECO:0000256" key="11">
    <source>
        <dbReference type="ARBA" id="ARBA00042864"/>
    </source>
</evidence>
<evidence type="ECO:0000256" key="2">
    <source>
        <dbReference type="ARBA" id="ARBA00001946"/>
    </source>
</evidence>
<dbReference type="GO" id="GO:0004637">
    <property type="term" value="F:phosphoribosylamine-glycine ligase activity"/>
    <property type="evidence" value="ECO:0007669"/>
    <property type="project" value="UniProtKB-UniRule"/>
</dbReference>
<dbReference type="SMART" id="SM01209">
    <property type="entry name" value="GARS_A"/>
    <property type="match status" value="1"/>
</dbReference>
<keyword evidence="7 12" id="KW-0658">Purine biosynthesis</keyword>
<dbReference type="EMBL" id="CP041666">
    <property type="protein sequence ID" value="QDP39241.1"/>
    <property type="molecule type" value="Genomic_DNA"/>
</dbReference>
<evidence type="ECO:0000256" key="12">
    <source>
        <dbReference type="HAMAP-Rule" id="MF_00138"/>
    </source>
</evidence>
<dbReference type="Gene3D" id="3.30.1490.20">
    <property type="entry name" value="ATP-grasp fold, A domain"/>
    <property type="match status" value="1"/>
</dbReference>
<keyword evidence="5 12" id="KW-0436">Ligase</keyword>
<dbReference type="InterPro" id="IPR013815">
    <property type="entry name" value="ATP_grasp_subdomain_1"/>
</dbReference>
<comment type="cofactor">
    <cofactor evidence="1">
        <name>Mn(2+)</name>
        <dbReference type="ChEBI" id="CHEBI:29035"/>
    </cofactor>
</comment>
<evidence type="ECO:0000256" key="1">
    <source>
        <dbReference type="ARBA" id="ARBA00001936"/>
    </source>
</evidence>
<dbReference type="Gene3D" id="3.30.470.20">
    <property type="entry name" value="ATP-grasp fold, B domain"/>
    <property type="match status" value="1"/>
</dbReference>
<dbReference type="RefSeq" id="WP_143891991.1">
    <property type="nucleotide sequence ID" value="NZ_CP041666.1"/>
</dbReference>
<comment type="cofactor">
    <cofactor evidence="2">
        <name>Mg(2+)</name>
        <dbReference type="ChEBI" id="CHEBI:18420"/>
    </cofactor>
</comment>
<organism evidence="15 16">
    <name type="scientific">Radiobacillus deserti</name>
    <dbReference type="NCBI Taxonomy" id="2594883"/>
    <lineage>
        <taxon>Bacteria</taxon>
        <taxon>Bacillati</taxon>
        <taxon>Bacillota</taxon>
        <taxon>Bacilli</taxon>
        <taxon>Bacillales</taxon>
        <taxon>Bacillaceae</taxon>
        <taxon>Radiobacillus</taxon>
    </lineage>
</organism>
<keyword evidence="8 13" id="KW-0067">ATP-binding</keyword>
<evidence type="ECO:0000256" key="7">
    <source>
        <dbReference type="ARBA" id="ARBA00022755"/>
    </source>
</evidence>
<dbReference type="PROSITE" id="PS50975">
    <property type="entry name" value="ATP_GRASP"/>
    <property type="match status" value="1"/>
</dbReference>
<dbReference type="NCBIfam" id="TIGR00877">
    <property type="entry name" value="purD"/>
    <property type="match status" value="1"/>
</dbReference>
<dbReference type="InterPro" id="IPR020561">
    <property type="entry name" value="PRibGlycinamid_synth_ATP-grasp"/>
</dbReference>
<dbReference type="InterPro" id="IPR016185">
    <property type="entry name" value="PreATP-grasp_dom_sf"/>
</dbReference>
<proteinExistence type="inferred from homology"/>
<dbReference type="UniPathway" id="UPA00074">
    <property type="reaction ID" value="UER00125"/>
</dbReference>
<dbReference type="PROSITE" id="PS00184">
    <property type="entry name" value="GARS"/>
    <property type="match status" value="1"/>
</dbReference>
<evidence type="ECO:0000256" key="8">
    <source>
        <dbReference type="ARBA" id="ARBA00022840"/>
    </source>
</evidence>
<evidence type="ECO:0000256" key="9">
    <source>
        <dbReference type="ARBA" id="ARBA00038345"/>
    </source>
</evidence>
<dbReference type="SMART" id="SM01210">
    <property type="entry name" value="GARS_C"/>
    <property type="match status" value="1"/>
</dbReference>
<comment type="pathway">
    <text evidence="3 12">Purine metabolism; IMP biosynthesis via de novo pathway; N(1)-(5-phospho-D-ribosyl)glycinamide from 5-phospho-alpha-D-ribose 1-diphosphate: step 2/2.</text>
</comment>
<dbReference type="Gene3D" id="3.90.600.10">
    <property type="entry name" value="Phosphoribosylglycinamide synthetase, C-terminal domain"/>
    <property type="match status" value="1"/>
</dbReference>
<dbReference type="HAMAP" id="MF_00138">
    <property type="entry name" value="GARS"/>
    <property type="match status" value="1"/>
</dbReference>
<dbReference type="SUPFAM" id="SSF52440">
    <property type="entry name" value="PreATP-grasp domain"/>
    <property type="match status" value="1"/>
</dbReference>
<dbReference type="GO" id="GO:0005524">
    <property type="term" value="F:ATP binding"/>
    <property type="evidence" value="ECO:0007669"/>
    <property type="project" value="UniProtKB-UniRule"/>
</dbReference>
<dbReference type="PANTHER" id="PTHR43472:SF1">
    <property type="entry name" value="PHOSPHORIBOSYLAMINE--GLYCINE LIGASE, CHLOROPLASTIC"/>
    <property type="match status" value="1"/>
</dbReference>
<dbReference type="Pfam" id="PF02843">
    <property type="entry name" value="GARS_C"/>
    <property type="match status" value="1"/>
</dbReference>
<evidence type="ECO:0000256" key="6">
    <source>
        <dbReference type="ARBA" id="ARBA00022741"/>
    </source>
</evidence>
<dbReference type="InterPro" id="IPR000115">
    <property type="entry name" value="PRibGlycinamide_synth"/>
</dbReference>
<evidence type="ECO:0000256" key="13">
    <source>
        <dbReference type="PROSITE-ProRule" id="PRU00409"/>
    </source>
</evidence>
<sequence length="418" mass="45233">MKVLVIGSGGREHSLVQKLNKSSRVERVYAAPGNGGIEREAICVPIKETQINDLVQFAKEEQITWTIVGPEVPLLAGIVNAFHEAGLQAFGPTKEAALIEGSKDFAKAFMEKYEIPTADYQTFTDVEEAKVYIQQKGAPIVIKADGLAAGKGVIVAMNREEAIAAVEHMLVDNQFGDAGSKVVIEEFLDGKEFSLMAFVHGEHVYPLIPARDHKRAFDGDEGPNTGGMGAFAPIPDLDSSQVDLAIKTILKPAAKGLVQEGRSFTGILYAGLIKTSEGPKVIEFNARFGDPETQVVLPLLENDLIQVIEDVTSEKDPNLTWADGFCLGTVVASQGYPGSYEKGKQLPEFQTDESDCFVVHAGTKLVNGSFVSNGGRVLLVGSVAPSLKDAQQNNQRLLQAFNNNEDFFYRTDIGFPKS</sequence>
<dbReference type="EC" id="6.3.4.13" evidence="4 12"/>
<dbReference type="SUPFAM" id="SSF56059">
    <property type="entry name" value="Glutathione synthetase ATP-binding domain-like"/>
    <property type="match status" value="1"/>
</dbReference>
<evidence type="ECO:0000256" key="3">
    <source>
        <dbReference type="ARBA" id="ARBA00005174"/>
    </source>
</evidence>
<comment type="catalytic activity">
    <reaction evidence="12">
        <text>5-phospho-beta-D-ribosylamine + glycine + ATP = N(1)-(5-phospho-beta-D-ribosyl)glycinamide + ADP + phosphate + H(+)</text>
        <dbReference type="Rhea" id="RHEA:17453"/>
        <dbReference type="ChEBI" id="CHEBI:15378"/>
        <dbReference type="ChEBI" id="CHEBI:30616"/>
        <dbReference type="ChEBI" id="CHEBI:43474"/>
        <dbReference type="ChEBI" id="CHEBI:57305"/>
        <dbReference type="ChEBI" id="CHEBI:58681"/>
        <dbReference type="ChEBI" id="CHEBI:143788"/>
        <dbReference type="ChEBI" id="CHEBI:456216"/>
        <dbReference type="EC" id="6.3.4.13"/>
    </reaction>
</comment>
<dbReference type="InterPro" id="IPR011054">
    <property type="entry name" value="Rudment_hybrid_motif"/>
</dbReference>
<dbReference type="Pfam" id="PF01071">
    <property type="entry name" value="GARS_A"/>
    <property type="match status" value="1"/>
</dbReference>
<dbReference type="Proteomes" id="UP000315215">
    <property type="component" value="Chromosome"/>
</dbReference>
<dbReference type="GO" id="GO:0006189">
    <property type="term" value="P:'de novo' IMP biosynthetic process"/>
    <property type="evidence" value="ECO:0007669"/>
    <property type="project" value="UniProtKB-UniRule"/>
</dbReference>
<keyword evidence="6 13" id="KW-0547">Nucleotide-binding</keyword>
<dbReference type="Gene3D" id="3.40.50.20">
    <property type="match status" value="1"/>
</dbReference>
<accession>A0A516KCV2</accession>
<dbReference type="AlphaFoldDB" id="A0A516KCV2"/>
<dbReference type="KEGG" id="aqt:FN924_02935"/>
<dbReference type="OrthoDB" id="9807240at2"/>
<dbReference type="InterPro" id="IPR020560">
    <property type="entry name" value="PRibGlycinamide_synth_C-dom"/>
</dbReference>
<evidence type="ECO:0000256" key="5">
    <source>
        <dbReference type="ARBA" id="ARBA00022598"/>
    </source>
</evidence>
<evidence type="ECO:0000259" key="14">
    <source>
        <dbReference type="PROSITE" id="PS50975"/>
    </source>
</evidence>
<gene>
    <name evidence="12 15" type="primary">purD</name>
    <name evidence="15" type="ORF">FN924_02935</name>
</gene>
<evidence type="ECO:0000313" key="15">
    <source>
        <dbReference type="EMBL" id="QDP39241.1"/>
    </source>
</evidence>
<comment type="similarity">
    <text evidence="9 12">Belongs to the GARS family.</text>
</comment>
<keyword evidence="16" id="KW-1185">Reference proteome</keyword>
<dbReference type="PANTHER" id="PTHR43472">
    <property type="entry name" value="PHOSPHORIBOSYLAMINE--GLYCINE LIGASE"/>
    <property type="match status" value="1"/>
</dbReference>
<dbReference type="InterPro" id="IPR020562">
    <property type="entry name" value="PRibGlycinamide_synth_N"/>
</dbReference>
<dbReference type="InterPro" id="IPR037123">
    <property type="entry name" value="PRibGlycinamide_synth_C_sf"/>
</dbReference>
<dbReference type="GO" id="GO:0009113">
    <property type="term" value="P:purine nucleobase biosynthetic process"/>
    <property type="evidence" value="ECO:0007669"/>
    <property type="project" value="InterPro"/>
</dbReference>
<reference evidence="15 16" key="1">
    <citation type="submission" date="2019-07" db="EMBL/GenBank/DDBJ databases">
        <authorList>
            <person name="Li J."/>
        </authorList>
    </citation>
    <scope>NUCLEOTIDE SEQUENCE [LARGE SCALE GENOMIC DNA]</scope>
    <source>
        <strain evidence="15 16">TKL69</strain>
    </source>
</reference>